<organism evidence="1 2">
    <name type="scientific">Salmonella enterica subsp. enterica serovar Poona</name>
    <dbReference type="NCBI Taxonomy" id="436295"/>
    <lineage>
        <taxon>Bacteria</taxon>
        <taxon>Pseudomonadati</taxon>
        <taxon>Pseudomonadota</taxon>
        <taxon>Gammaproteobacteria</taxon>
        <taxon>Enterobacterales</taxon>
        <taxon>Enterobacteriaceae</taxon>
        <taxon>Salmonella</taxon>
    </lineage>
</organism>
<evidence type="ECO:0000313" key="2">
    <source>
        <dbReference type="Proteomes" id="UP000298196"/>
    </source>
</evidence>
<protein>
    <submittedName>
        <fullName evidence="1">Uncharacterized protein</fullName>
    </submittedName>
</protein>
<dbReference type="Proteomes" id="UP000298196">
    <property type="component" value="Unassembled WGS sequence"/>
</dbReference>
<dbReference type="EMBL" id="PYKI01001950">
    <property type="protein sequence ID" value="TGD60529.1"/>
    <property type="molecule type" value="Genomic_DNA"/>
</dbReference>
<reference evidence="1 2" key="1">
    <citation type="submission" date="2018-03" db="EMBL/GenBank/DDBJ databases">
        <title>Non-Typhoidal Salmonella genome sequencing and assembly.</title>
        <authorList>
            <person name="Matchawe C."/>
        </authorList>
    </citation>
    <scope>NUCLEOTIDE SEQUENCE [LARGE SCALE GENOMIC DNA]</scope>
    <source>
        <strain evidence="1 2">22sa</strain>
    </source>
</reference>
<gene>
    <name evidence="1" type="ORF">C9F07_18795</name>
</gene>
<accession>A0A4Z0LED7</accession>
<name>A0A4Z0LED7_SALET</name>
<dbReference type="AlphaFoldDB" id="A0A4Z0LED7"/>
<keyword evidence="2" id="KW-1185">Reference proteome</keyword>
<evidence type="ECO:0000313" key="1">
    <source>
        <dbReference type="EMBL" id="TGD60529.1"/>
    </source>
</evidence>
<comment type="caution">
    <text evidence="1">The sequence shown here is derived from an EMBL/GenBank/DDBJ whole genome shotgun (WGS) entry which is preliminary data.</text>
</comment>
<proteinExistence type="predicted"/>
<sequence>MIRLPRIRPLCVLCALVNTVKRESQLLHKYDEQTAHPESFQRIPNLSGIHTHVNWQTEICKSVL</sequence>